<dbReference type="Gene3D" id="3.10.105.10">
    <property type="entry name" value="Dipeptide-binding Protein, Domain 3"/>
    <property type="match status" value="2"/>
</dbReference>
<keyword evidence="3" id="KW-0732">Signal</keyword>
<dbReference type="Pfam" id="PF00496">
    <property type="entry name" value="SBP_bac_5"/>
    <property type="match status" value="1"/>
</dbReference>
<dbReference type="GO" id="GO:0015833">
    <property type="term" value="P:peptide transport"/>
    <property type="evidence" value="ECO:0007669"/>
    <property type="project" value="TreeGrafter"/>
</dbReference>
<evidence type="ECO:0000313" key="6">
    <source>
        <dbReference type="Proteomes" id="UP000509626"/>
    </source>
</evidence>
<sequence length="572" mass="64425">MPKHRRDFLKRAAIAGSFVGIAGCQGTGNGGGSQDTLSPDPDVEYEEVSGFTWLTLSREDNPAYYEEAQQTQGMLEEIGFSFEENVYESGQWVNTLFAKDYDIANLGWSNTVERLFPYYNLYFSFHSQYAGPDKGNFTNFESEEYDEAVENFASEMDDQKRAEFAFRCQEIIAQNVPCTFTTHPSSLIAHNTELYTGWEPMVGEWAYFNPTTLKTAERQGGDGVVIFATNSPPEQYPNFMSHTGPEAVFLHKLNYDPLVQMDTTGEPIAEGAAENWEVVDDTTIDVTLREGMTWHDGEPVTPEDVMFTWDFATEHGIPYLASDIQPYDSSELVGDRTVRFNLANPFAGFIPVSLYRVPILPQHVWDGITEEEDIDNPGQWENPDMTGSGPFQMTNYEPGNRVVFEKHEDHYHADEYDFDQIVYNIYGTNSTAVGDVIGGDATFTQGLGNTDWQRAKDSDTAEAIENPSIAANAVWFNTNNEPFNDVLVRRACAYAINKTELVQTVHQGYAETAKSPVAPANEQYHNQDVESYDFNVQQARSLLEESGFRYEGDTLLKPVDWEPSSEYVSVDD</sequence>
<proteinExistence type="inferred from homology"/>
<dbReference type="GeneID" id="56036703"/>
<dbReference type="PROSITE" id="PS51257">
    <property type="entry name" value="PROKAR_LIPOPROTEIN"/>
    <property type="match status" value="1"/>
</dbReference>
<evidence type="ECO:0000259" key="4">
    <source>
        <dbReference type="Pfam" id="PF00496"/>
    </source>
</evidence>
<dbReference type="Gene3D" id="3.40.190.10">
    <property type="entry name" value="Periplasmic binding protein-like II"/>
    <property type="match status" value="1"/>
</dbReference>
<keyword evidence="2" id="KW-0813">Transport</keyword>
<dbReference type="RefSeq" id="WP_179267630.1">
    <property type="nucleotide sequence ID" value="NZ_CP058579.1"/>
</dbReference>
<feature type="domain" description="Solute-binding protein family 5" evidence="4">
    <location>
        <begin position="271"/>
        <end position="556"/>
    </location>
</feature>
<dbReference type="InterPro" id="IPR000914">
    <property type="entry name" value="SBP_5_dom"/>
</dbReference>
<dbReference type="GO" id="GO:1904680">
    <property type="term" value="F:peptide transmembrane transporter activity"/>
    <property type="evidence" value="ECO:0007669"/>
    <property type="project" value="TreeGrafter"/>
</dbReference>
<comment type="similarity">
    <text evidence="1">Belongs to the bacterial solute-binding protein 5 family.</text>
</comment>
<dbReference type="EMBL" id="CP058579">
    <property type="protein sequence ID" value="QLG61046.1"/>
    <property type="molecule type" value="Genomic_DNA"/>
</dbReference>
<organism evidence="5 6">
    <name type="scientific">Halorarum salinum</name>
    <dbReference type="NCBI Taxonomy" id="2743089"/>
    <lineage>
        <taxon>Archaea</taxon>
        <taxon>Methanobacteriati</taxon>
        <taxon>Methanobacteriota</taxon>
        <taxon>Stenosarchaea group</taxon>
        <taxon>Halobacteria</taxon>
        <taxon>Halobacteriales</taxon>
        <taxon>Haloferacaceae</taxon>
        <taxon>Halorarum</taxon>
    </lineage>
</organism>
<evidence type="ECO:0000256" key="3">
    <source>
        <dbReference type="ARBA" id="ARBA00022729"/>
    </source>
</evidence>
<dbReference type="KEGG" id="halu:HUG12_04550"/>
<dbReference type="AlphaFoldDB" id="A0A7D5L8W3"/>
<dbReference type="Proteomes" id="UP000509626">
    <property type="component" value="Chromosome"/>
</dbReference>
<evidence type="ECO:0000313" key="5">
    <source>
        <dbReference type="EMBL" id="QLG61046.1"/>
    </source>
</evidence>
<evidence type="ECO:0000256" key="1">
    <source>
        <dbReference type="ARBA" id="ARBA00005695"/>
    </source>
</evidence>
<dbReference type="CDD" id="cd00995">
    <property type="entry name" value="PBP2_NikA_DppA_OppA_like"/>
    <property type="match status" value="1"/>
</dbReference>
<protein>
    <recommendedName>
        <fullName evidence="4">Solute-binding protein family 5 domain-containing protein</fullName>
    </recommendedName>
</protein>
<dbReference type="PANTHER" id="PTHR30290:SF9">
    <property type="entry name" value="OLIGOPEPTIDE-BINDING PROTEIN APPA"/>
    <property type="match status" value="1"/>
</dbReference>
<name>A0A7D5L8W3_9EURY</name>
<reference evidence="5 6" key="1">
    <citation type="submission" date="2020-06" db="EMBL/GenBank/DDBJ databases">
        <title>NJ-3-1, isolated from saline soil.</title>
        <authorList>
            <person name="Cui H.L."/>
            <person name="Shi X."/>
        </authorList>
    </citation>
    <scope>NUCLEOTIDE SEQUENCE [LARGE SCALE GENOMIC DNA]</scope>
    <source>
        <strain evidence="5 6">NJ-3-1</strain>
    </source>
</reference>
<evidence type="ECO:0000256" key="2">
    <source>
        <dbReference type="ARBA" id="ARBA00022448"/>
    </source>
</evidence>
<gene>
    <name evidence="5" type="ORF">HUG12_04550</name>
</gene>
<dbReference type="PANTHER" id="PTHR30290">
    <property type="entry name" value="PERIPLASMIC BINDING COMPONENT OF ABC TRANSPORTER"/>
    <property type="match status" value="1"/>
</dbReference>
<dbReference type="SUPFAM" id="SSF53850">
    <property type="entry name" value="Periplasmic binding protein-like II"/>
    <property type="match status" value="2"/>
</dbReference>
<dbReference type="OrthoDB" id="233597at2157"/>
<accession>A0A7D5L8W3</accession>
<dbReference type="Gene3D" id="3.90.76.10">
    <property type="entry name" value="Dipeptide-binding Protein, Domain 1"/>
    <property type="match status" value="1"/>
</dbReference>
<keyword evidence="6" id="KW-1185">Reference proteome</keyword>
<dbReference type="InterPro" id="IPR039424">
    <property type="entry name" value="SBP_5"/>
</dbReference>